<sequence length="52" mass="5917">MEEHEKYPNPILVIYGTVMPNRDIHLIKVVCDDGFEIHLSDMVLESDGNSSD</sequence>
<comment type="caution">
    <text evidence="1">The sequence shown here is derived from an EMBL/GenBank/DDBJ whole genome shotgun (WGS) entry which is preliminary data.</text>
</comment>
<evidence type="ECO:0000313" key="2">
    <source>
        <dbReference type="Proteomes" id="UP001238450"/>
    </source>
</evidence>
<dbReference type="RefSeq" id="WP_307250952.1">
    <property type="nucleotide sequence ID" value="NZ_JAUSUV010000002.1"/>
</dbReference>
<name>A0AAJ1TIA2_9BACL</name>
<dbReference type="Proteomes" id="UP001238450">
    <property type="component" value="Unassembled WGS sequence"/>
</dbReference>
<protein>
    <submittedName>
        <fullName evidence="1">Uncharacterized protein</fullName>
    </submittedName>
</protein>
<proteinExistence type="predicted"/>
<dbReference type="AlphaFoldDB" id="A0AAJ1TIA2"/>
<accession>A0AAJ1TIA2</accession>
<keyword evidence="2" id="KW-1185">Reference proteome</keyword>
<organism evidence="1 2">
    <name type="scientific">Croceifilum oryzae</name>
    <dbReference type="NCBI Taxonomy" id="1553429"/>
    <lineage>
        <taxon>Bacteria</taxon>
        <taxon>Bacillati</taxon>
        <taxon>Bacillota</taxon>
        <taxon>Bacilli</taxon>
        <taxon>Bacillales</taxon>
        <taxon>Thermoactinomycetaceae</taxon>
        <taxon>Croceifilum</taxon>
    </lineage>
</organism>
<dbReference type="EMBL" id="JAUSUV010000002">
    <property type="protein sequence ID" value="MDQ0416479.1"/>
    <property type="molecule type" value="Genomic_DNA"/>
</dbReference>
<gene>
    <name evidence="1" type="ORF">J2Z48_000643</name>
</gene>
<reference evidence="1 2" key="1">
    <citation type="submission" date="2023-07" db="EMBL/GenBank/DDBJ databases">
        <title>Genomic Encyclopedia of Type Strains, Phase IV (KMG-IV): sequencing the most valuable type-strain genomes for metagenomic binning, comparative biology and taxonomic classification.</title>
        <authorList>
            <person name="Goeker M."/>
        </authorList>
    </citation>
    <scope>NUCLEOTIDE SEQUENCE [LARGE SCALE GENOMIC DNA]</scope>
    <source>
        <strain evidence="1 2">DSM 46876</strain>
    </source>
</reference>
<evidence type="ECO:0000313" key="1">
    <source>
        <dbReference type="EMBL" id="MDQ0416479.1"/>
    </source>
</evidence>